<dbReference type="GO" id="GO:0006979">
    <property type="term" value="P:response to oxidative stress"/>
    <property type="evidence" value="ECO:0007669"/>
    <property type="project" value="InterPro"/>
</dbReference>
<dbReference type="InterPro" id="IPR019791">
    <property type="entry name" value="Haem_peroxidase_animal"/>
</dbReference>
<keyword evidence="1" id="KW-0560">Oxidoreductase</keyword>
<proteinExistence type="predicted"/>
<dbReference type="Pfam" id="PF03098">
    <property type="entry name" value="An_peroxidase"/>
    <property type="match status" value="1"/>
</dbReference>
<dbReference type="PANTHER" id="PTHR11475">
    <property type="entry name" value="OXIDASE/PEROXIDASE"/>
    <property type="match status" value="1"/>
</dbReference>
<keyword evidence="1" id="KW-0575">Peroxidase</keyword>
<accession>A0A9N9T5K3</accession>
<dbReference type="PANTHER" id="PTHR11475:SF86">
    <property type="entry name" value="PEROXIDASE"/>
    <property type="match status" value="1"/>
</dbReference>
<dbReference type="PROSITE" id="PS50292">
    <property type="entry name" value="PEROXIDASE_3"/>
    <property type="match status" value="1"/>
</dbReference>
<dbReference type="InterPro" id="IPR037120">
    <property type="entry name" value="Haem_peroxidase_sf_animal"/>
</dbReference>
<dbReference type="GO" id="GO:0004601">
    <property type="term" value="F:peroxidase activity"/>
    <property type="evidence" value="ECO:0007669"/>
    <property type="project" value="UniProtKB-KW"/>
</dbReference>
<dbReference type="AlphaFoldDB" id="A0A9N9T5K3"/>
<evidence type="ECO:0000256" key="1">
    <source>
        <dbReference type="ARBA" id="ARBA00022559"/>
    </source>
</evidence>
<keyword evidence="2" id="KW-0732">Signal</keyword>
<organism evidence="3 4">
    <name type="scientific">Diabrotica balteata</name>
    <name type="common">Banded cucumber beetle</name>
    <dbReference type="NCBI Taxonomy" id="107213"/>
    <lineage>
        <taxon>Eukaryota</taxon>
        <taxon>Metazoa</taxon>
        <taxon>Ecdysozoa</taxon>
        <taxon>Arthropoda</taxon>
        <taxon>Hexapoda</taxon>
        <taxon>Insecta</taxon>
        <taxon>Pterygota</taxon>
        <taxon>Neoptera</taxon>
        <taxon>Endopterygota</taxon>
        <taxon>Coleoptera</taxon>
        <taxon>Polyphaga</taxon>
        <taxon>Cucujiformia</taxon>
        <taxon>Chrysomeloidea</taxon>
        <taxon>Chrysomelidae</taxon>
        <taxon>Galerucinae</taxon>
        <taxon>Diabroticina</taxon>
        <taxon>Diabroticites</taxon>
        <taxon>Diabrotica</taxon>
    </lineage>
</organism>
<evidence type="ECO:0000313" key="4">
    <source>
        <dbReference type="Proteomes" id="UP001153709"/>
    </source>
</evidence>
<sequence length="208" mass="22883">MMLTIIAFLIQIAFSVSALHPSYSVFLQKPAVTDIIQNIPVSYHSSGVSGGNSYFGNYARSNFPAQPIPDPSTLGCGNPPASCPSTRYRSYDGSCNNFRNPILGTPNTPYTRLLPQNYGDVLRSPLNLTFHLNMEYWEIFESGEETCIICGAAGETYLTEEELEAKRMTLSFISCSNNKQVALDSFRKEIDSSESGSGIGRRSILPNK</sequence>
<feature type="chain" id="PRO_5040247636" evidence="2">
    <location>
        <begin position="19"/>
        <end position="208"/>
    </location>
</feature>
<evidence type="ECO:0000313" key="3">
    <source>
        <dbReference type="EMBL" id="CAG9836265.1"/>
    </source>
</evidence>
<gene>
    <name evidence="3" type="ORF">DIABBA_LOCUS9363</name>
</gene>
<dbReference type="Proteomes" id="UP001153709">
    <property type="component" value="Chromosome 6"/>
</dbReference>
<dbReference type="SUPFAM" id="SSF48113">
    <property type="entry name" value="Heme-dependent peroxidases"/>
    <property type="match status" value="1"/>
</dbReference>
<evidence type="ECO:0000256" key="2">
    <source>
        <dbReference type="SAM" id="SignalP"/>
    </source>
</evidence>
<dbReference type="Gene3D" id="1.10.640.10">
    <property type="entry name" value="Haem peroxidase domain superfamily, animal type"/>
    <property type="match status" value="1"/>
</dbReference>
<feature type="signal peptide" evidence="2">
    <location>
        <begin position="1"/>
        <end position="18"/>
    </location>
</feature>
<reference evidence="3" key="1">
    <citation type="submission" date="2022-01" db="EMBL/GenBank/DDBJ databases">
        <authorList>
            <person name="King R."/>
        </authorList>
    </citation>
    <scope>NUCLEOTIDE SEQUENCE</scope>
</reference>
<dbReference type="InterPro" id="IPR010255">
    <property type="entry name" value="Haem_peroxidase_sf"/>
</dbReference>
<protein>
    <submittedName>
        <fullName evidence="3">Uncharacterized protein</fullName>
    </submittedName>
</protein>
<dbReference type="GO" id="GO:0020037">
    <property type="term" value="F:heme binding"/>
    <property type="evidence" value="ECO:0007669"/>
    <property type="project" value="InterPro"/>
</dbReference>
<keyword evidence="4" id="KW-1185">Reference proteome</keyword>
<dbReference type="OrthoDB" id="823504at2759"/>
<name>A0A9N9T5K3_DIABA</name>
<dbReference type="EMBL" id="OU898281">
    <property type="protein sequence ID" value="CAG9836265.1"/>
    <property type="molecule type" value="Genomic_DNA"/>
</dbReference>